<comment type="cofactor">
    <cofactor evidence="1">
        <name>heme b</name>
        <dbReference type="ChEBI" id="CHEBI:60344"/>
    </cofactor>
</comment>
<comment type="similarity">
    <text evidence="12">Belongs to the cytochrome b561 family.</text>
</comment>
<dbReference type="InterPro" id="IPR011577">
    <property type="entry name" value="Cyt_b561_bac/Ni-Hgenase"/>
</dbReference>
<keyword evidence="5" id="KW-0349">Heme</keyword>
<evidence type="ECO:0000256" key="9">
    <source>
        <dbReference type="ARBA" id="ARBA00022989"/>
    </source>
</evidence>
<reference evidence="15" key="1">
    <citation type="submission" date="2022-07" db="EMBL/GenBank/DDBJ databases">
        <title>Marinobacter iranensis a new bacterium isolate from a hipersaline lake in Iran.</title>
        <authorList>
            <person name="Mohammad A.M.A."/>
            <person name="Cristina S.-P."/>
            <person name="Antonio V."/>
        </authorList>
    </citation>
    <scope>NUCLEOTIDE SEQUENCE</scope>
    <source>
        <strain evidence="15">71-i</strain>
    </source>
</reference>
<feature type="transmembrane region" description="Helical" evidence="13">
    <location>
        <begin position="147"/>
        <end position="168"/>
    </location>
</feature>
<keyword evidence="7" id="KW-0479">Metal-binding</keyword>
<feature type="domain" description="Cytochrome b561 bacterial/Ni-hydrogenase" evidence="14">
    <location>
        <begin position="9"/>
        <end position="180"/>
    </location>
</feature>
<organism evidence="15 16">
    <name type="scientific">Marinobacter iranensis</name>
    <dbReference type="NCBI Taxonomy" id="2962607"/>
    <lineage>
        <taxon>Bacteria</taxon>
        <taxon>Pseudomonadati</taxon>
        <taxon>Pseudomonadota</taxon>
        <taxon>Gammaproteobacteria</taxon>
        <taxon>Pseudomonadales</taxon>
        <taxon>Marinobacteraceae</taxon>
        <taxon>Marinobacter</taxon>
    </lineage>
</organism>
<evidence type="ECO:0000256" key="7">
    <source>
        <dbReference type="ARBA" id="ARBA00022723"/>
    </source>
</evidence>
<dbReference type="InterPro" id="IPR016174">
    <property type="entry name" value="Di-haem_cyt_TM"/>
</dbReference>
<name>A0ABT5Y585_9GAMM</name>
<keyword evidence="9 13" id="KW-1133">Transmembrane helix</keyword>
<evidence type="ECO:0000256" key="6">
    <source>
        <dbReference type="ARBA" id="ARBA00022692"/>
    </source>
</evidence>
<keyword evidence="11 13" id="KW-0472">Membrane</keyword>
<evidence type="ECO:0000256" key="1">
    <source>
        <dbReference type="ARBA" id="ARBA00001970"/>
    </source>
</evidence>
<dbReference type="PANTHER" id="PTHR30529:SF1">
    <property type="entry name" value="CYTOCHROME B561 HOMOLOG 2"/>
    <property type="match status" value="1"/>
</dbReference>
<evidence type="ECO:0000256" key="2">
    <source>
        <dbReference type="ARBA" id="ARBA00004651"/>
    </source>
</evidence>
<proteinExistence type="inferred from homology"/>
<comment type="subcellular location">
    <subcellularLocation>
        <location evidence="2">Cell membrane</location>
        <topology evidence="2">Multi-pass membrane protein</topology>
    </subcellularLocation>
</comment>
<dbReference type="EMBL" id="JANCMW010000001">
    <property type="protein sequence ID" value="MDF0748824.1"/>
    <property type="molecule type" value="Genomic_DNA"/>
</dbReference>
<dbReference type="InterPro" id="IPR052168">
    <property type="entry name" value="Cytochrome_b561_oxidase"/>
</dbReference>
<comment type="caution">
    <text evidence="15">The sequence shown here is derived from an EMBL/GenBank/DDBJ whole genome shotgun (WGS) entry which is preliminary data.</text>
</comment>
<dbReference type="Pfam" id="PF01292">
    <property type="entry name" value="Ni_hydr_CYTB"/>
    <property type="match status" value="1"/>
</dbReference>
<evidence type="ECO:0000256" key="8">
    <source>
        <dbReference type="ARBA" id="ARBA00022982"/>
    </source>
</evidence>
<evidence type="ECO:0000256" key="13">
    <source>
        <dbReference type="SAM" id="Phobius"/>
    </source>
</evidence>
<feature type="transmembrane region" description="Helical" evidence="13">
    <location>
        <begin position="55"/>
        <end position="72"/>
    </location>
</feature>
<evidence type="ECO:0000256" key="5">
    <source>
        <dbReference type="ARBA" id="ARBA00022617"/>
    </source>
</evidence>
<evidence type="ECO:0000256" key="4">
    <source>
        <dbReference type="ARBA" id="ARBA00022475"/>
    </source>
</evidence>
<evidence type="ECO:0000256" key="12">
    <source>
        <dbReference type="ARBA" id="ARBA00037975"/>
    </source>
</evidence>
<evidence type="ECO:0000256" key="3">
    <source>
        <dbReference type="ARBA" id="ARBA00022448"/>
    </source>
</evidence>
<sequence length="186" mass="20873">MQVRNSDGRFGAVSIGIHWLVAVAVFGLFGLGYWMVGLSYYDDWYRTGPDIHRSVGILLLLVMLFRLLWWLVNPVPRPLPSHSRVEVLAAHGAHFLLYALIFVAMVSGYLISTADGSSISVFNWFEVPSVTGQIKGMEDTAGLVHYWSTWALVVLAGLHGLAAIKHHLIDRDDTLRRMLGTDRRQQ</sequence>
<keyword evidence="6 13" id="KW-0812">Transmembrane</keyword>
<gene>
    <name evidence="15" type="ORF">NLU14_01115</name>
</gene>
<keyword evidence="4" id="KW-1003">Cell membrane</keyword>
<keyword evidence="10" id="KW-0408">Iron</keyword>
<dbReference type="SUPFAM" id="SSF81342">
    <property type="entry name" value="Transmembrane di-heme cytochromes"/>
    <property type="match status" value="1"/>
</dbReference>
<evidence type="ECO:0000259" key="14">
    <source>
        <dbReference type="Pfam" id="PF01292"/>
    </source>
</evidence>
<dbReference type="Gene3D" id="1.20.950.20">
    <property type="entry name" value="Transmembrane di-heme cytochromes, Chain C"/>
    <property type="match status" value="2"/>
</dbReference>
<feature type="transmembrane region" description="Helical" evidence="13">
    <location>
        <begin position="12"/>
        <end position="35"/>
    </location>
</feature>
<evidence type="ECO:0000313" key="15">
    <source>
        <dbReference type="EMBL" id="MDF0748824.1"/>
    </source>
</evidence>
<dbReference type="RefSeq" id="WP_275704314.1">
    <property type="nucleotide sequence ID" value="NZ_JANCMW010000001.1"/>
</dbReference>
<feature type="transmembrane region" description="Helical" evidence="13">
    <location>
        <begin position="93"/>
        <end position="111"/>
    </location>
</feature>
<dbReference type="PANTHER" id="PTHR30529">
    <property type="entry name" value="CYTOCHROME B561"/>
    <property type="match status" value="1"/>
</dbReference>
<keyword evidence="16" id="KW-1185">Reference proteome</keyword>
<keyword evidence="3" id="KW-0813">Transport</keyword>
<accession>A0ABT5Y585</accession>
<evidence type="ECO:0000313" key="16">
    <source>
        <dbReference type="Proteomes" id="UP001143391"/>
    </source>
</evidence>
<dbReference type="Proteomes" id="UP001143391">
    <property type="component" value="Unassembled WGS sequence"/>
</dbReference>
<evidence type="ECO:0000256" key="11">
    <source>
        <dbReference type="ARBA" id="ARBA00023136"/>
    </source>
</evidence>
<keyword evidence="8" id="KW-0249">Electron transport</keyword>
<evidence type="ECO:0000256" key="10">
    <source>
        <dbReference type="ARBA" id="ARBA00023004"/>
    </source>
</evidence>
<protein>
    <submittedName>
        <fullName evidence="15">Cytochrome b</fullName>
    </submittedName>
</protein>